<sequence length="271" mass="30661">MTTLCLETTSWLPSATTWTRAPSGGHRHTEHTDNDRCTACIDRMLELTRPTYVWQRPLLEMLQACIMEADVRQTLTFLEHTVTEARRLTSQHLPNQGVTNIRSAVVDSGPVFLYLDTSLAPRTMDVENWKKLLIALGFEIEEPDGRRSIDDVSVCLSPGVMSEGLDGMALLLRLIGGVPWNILRMVFKLGDDDVEHFRRLVLQRGEVDSADQTVARRLCGSYPDEMKDLGFQQKRREISRSCQNCEQTSEILGLVIHALYPHTSSQSDVYV</sequence>
<accession>A0ABM1ABN3</accession>
<dbReference type="RefSeq" id="XP_012944621.1">
    <property type="nucleotide sequence ID" value="XM_013089167.2"/>
</dbReference>
<protein>
    <submittedName>
        <fullName evidence="2">Uncharacterized protein LOC101859674</fullName>
    </submittedName>
</protein>
<dbReference type="GeneID" id="101859674"/>
<reference evidence="2" key="1">
    <citation type="submission" date="2025-08" db="UniProtKB">
        <authorList>
            <consortium name="RefSeq"/>
        </authorList>
    </citation>
    <scope>IDENTIFICATION</scope>
</reference>
<dbReference type="Proteomes" id="UP000694888">
    <property type="component" value="Unplaced"/>
</dbReference>
<evidence type="ECO:0000313" key="2">
    <source>
        <dbReference type="RefSeq" id="XP_012944621.1"/>
    </source>
</evidence>
<keyword evidence="1" id="KW-1185">Reference proteome</keyword>
<name>A0ABM1ABN3_APLCA</name>
<gene>
    <name evidence="2" type="primary">LOC101859674</name>
</gene>
<evidence type="ECO:0000313" key="1">
    <source>
        <dbReference type="Proteomes" id="UP000694888"/>
    </source>
</evidence>
<organism evidence="1 2">
    <name type="scientific">Aplysia californica</name>
    <name type="common">California sea hare</name>
    <dbReference type="NCBI Taxonomy" id="6500"/>
    <lineage>
        <taxon>Eukaryota</taxon>
        <taxon>Metazoa</taxon>
        <taxon>Spiralia</taxon>
        <taxon>Lophotrochozoa</taxon>
        <taxon>Mollusca</taxon>
        <taxon>Gastropoda</taxon>
        <taxon>Heterobranchia</taxon>
        <taxon>Euthyneura</taxon>
        <taxon>Tectipleura</taxon>
        <taxon>Aplysiida</taxon>
        <taxon>Aplysioidea</taxon>
        <taxon>Aplysiidae</taxon>
        <taxon>Aplysia</taxon>
    </lineage>
</organism>
<proteinExistence type="predicted"/>